<protein>
    <submittedName>
        <fullName evidence="2">TniQ family protein</fullName>
    </submittedName>
</protein>
<accession>A0A7T4T7S8</accession>
<evidence type="ECO:0000259" key="1">
    <source>
        <dbReference type="Pfam" id="PF06527"/>
    </source>
</evidence>
<keyword evidence="3" id="KW-1185">Reference proteome</keyword>
<gene>
    <name evidence="2" type="ORF">I6I06_12710</name>
</gene>
<dbReference type="KEGG" id="pgis:I6I06_12710"/>
<organism evidence="2 3">
    <name type="scientific">Paraburkholderia ginsengisoli</name>
    <dbReference type="NCBI Taxonomy" id="311231"/>
    <lineage>
        <taxon>Bacteria</taxon>
        <taxon>Pseudomonadati</taxon>
        <taxon>Pseudomonadota</taxon>
        <taxon>Betaproteobacteria</taxon>
        <taxon>Burkholderiales</taxon>
        <taxon>Burkholderiaceae</taxon>
        <taxon>Paraburkholderia</taxon>
    </lineage>
</organism>
<feature type="domain" description="TniQ" evidence="1">
    <location>
        <begin position="15"/>
        <end position="170"/>
    </location>
</feature>
<reference evidence="2 3" key="1">
    <citation type="submission" date="2020-12" db="EMBL/GenBank/DDBJ databases">
        <title>FDA dAtabase for Regulatory Grade micrObial Sequences (FDA-ARGOS): Supporting development and validation of Infectious Disease Dx tests.</title>
        <authorList>
            <person name="Nelson B."/>
            <person name="Plummer A."/>
            <person name="Tallon L."/>
            <person name="Sadzewicz L."/>
            <person name="Zhao X."/>
            <person name="Boylan J."/>
            <person name="Ott S."/>
            <person name="Bowen H."/>
            <person name="Vavikolanu K."/>
            <person name="Mehta A."/>
            <person name="Aluvathingal J."/>
            <person name="Nadendla S."/>
            <person name="Myers T."/>
            <person name="Yan Y."/>
            <person name="Sichtig H."/>
        </authorList>
    </citation>
    <scope>NUCLEOTIDE SEQUENCE [LARGE SCALE GENOMIC DNA]</scope>
    <source>
        <strain evidence="2 3">FDAARGOS_1049</strain>
    </source>
</reference>
<dbReference type="EMBL" id="CP066075">
    <property type="protein sequence ID" value="QQC63165.1"/>
    <property type="molecule type" value="Genomic_DNA"/>
</dbReference>
<evidence type="ECO:0000313" key="2">
    <source>
        <dbReference type="EMBL" id="QQC63165.1"/>
    </source>
</evidence>
<dbReference type="AlphaFoldDB" id="A0A7T4T7S8"/>
<dbReference type="Proteomes" id="UP000595610">
    <property type="component" value="Chromosome 1"/>
</dbReference>
<dbReference type="InterPro" id="IPR009492">
    <property type="entry name" value="TniQ"/>
</dbReference>
<proteinExistence type="predicted"/>
<name>A0A7T4T7S8_9BURK</name>
<evidence type="ECO:0000313" key="3">
    <source>
        <dbReference type="Proteomes" id="UP000595610"/>
    </source>
</evidence>
<sequence length="474" mass="52925">MPKVASFQSSKVNNFPAILPGETMMSYVARVALVNQTSVKMVCSLAMGLRCCPEPPWVIPGNLERLCQSSLGALGEPDGLLNHHTVYPVVAPFLPRDLRTKLASQIVRGRADSGFSSLMRACTWEGIKPSRMSWCTECATDDAATHGFSYWHREHQFLFCTHCPLHGCPLVVGCGLCAFSSSKRATPGLPSAQCQCGREPRRLALTSYRGGSELLLARSHNSIRALFDNPLSLHDADHVGATYQERALELGLIKGTVLRRSAMMHLIEGVDGVGLLEARWAGVEEAMKVLSKPLMQGRCSPNLAVNLILMNLLFPSENDFRRALERGRREGKVGNDYHGQRRRKTLTVRRSNPTRYVQARNERDKQVAAEIRRRHSAVLASPDRPTRLTKSFLFACIDGARTIVTKLEQYPQTEATINELAETSEQYIRRRAVWLLRDGKNKMTRAALLKSVRKVVDVPAAELQEMYLRLFGDD</sequence>
<dbReference type="Pfam" id="PF06527">
    <property type="entry name" value="TniQ"/>
    <property type="match status" value="1"/>
</dbReference>